<accession>A0A7Y9IVY5</accession>
<dbReference type="EMBL" id="JACBYR010000001">
    <property type="protein sequence ID" value="NYE84051.1"/>
    <property type="molecule type" value="Genomic_DNA"/>
</dbReference>
<dbReference type="CDD" id="cd13578">
    <property type="entry name" value="PBP2_Bug27"/>
    <property type="match status" value="1"/>
</dbReference>
<dbReference type="PANTHER" id="PTHR42928:SF5">
    <property type="entry name" value="BLR1237 PROTEIN"/>
    <property type="match status" value="1"/>
</dbReference>
<evidence type="ECO:0000256" key="2">
    <source>
        <dbReference type="SAM" id="SignalP"/>
    </source>
</evidence>
<gene>
    <name evidence="3" type="ORF">FHW18_003322</name>
</gene>
<dbReference type="Proteomes" id="UP000542125">
    <property type="component" value="Unassembled WGS sequence"/>
</dbReference>
<dbReference type="AlphaFoldDB" id="A0A7Y9IVY5"/>
<dbReference type="Pfam" id="PF03401">
    <property type="entry name" value="TctC"/>
    <property type="match status" value="1"/>
</dbReference>
<proteinExistence type="inferred from homology"/>
<sequence length="336" mass="35497">MSHLRLSAALQARARHWLMPLAMVAAAACPQVHAESAEPYPSKPIRFIVPFTAGGLTDKLARSLAHEMTESWKQPVVVENRGGAGGTIGADLAAKAPGDGYTVLMGTHATHAINVTLLEPLPYDAVKDFKPVTLLATVPSVLLVNPALPVNSVQDLVKLAKSRPGSLNYSSQGVGTSGHMAGEYFKMLAGIDMVHVPAKGPAQALADVMGNHVDMVFDSVAIGMPLVRSGKLKGLAVTSRERSPSAPDLPTMNEAGVPGYEIALWFALYTPKGTPDAIVAKLNQEMRRALAQPAIRDTFIQEGVTLAATTPDELAAFQKDEASKWGRLIKATGAGK</sequence>
<feature type="signal peptide" evidence="2">
    <location>
        <begin position="1"/>
        <end position="34"/>
    </location>
</feature>
<dbReference type="PROSITE" id="PS51257">
    <property type="entry name" value="PROKAR_LIPOPROTEIN"/>
    <property type="match status" value="1"/>
</dbReference>
<evidence type="ECO:0000313" key="3">
    <source>
        <dbReference type="EMBL" id="NYE84051.1"/>
    </source>
</evidence>
<protein>
    <submittedName>
        <fullName evidence="3">Tripartite-type tricarboxylate transporter receptor subunit TctC</fullName>
    </submittedName>
</protein>
<evidence type="ECO:0000256" key="1">
    <source>
        <dbReference type="ARBA" id="ARBA00006987"/>
    </source>
</evidence>
<dbReference type="SUPFAM" id="SSF53850">
    <property type="entry name" value="Periplasmic binding protein-like II"/>
    <property type="match status" value="1"/>
</dbReference>
<dbReference type="InterPro" id="IPR005064">
    <property type="entry name" value="BUG"/>
</dbReference>
<dbReference type="PANTHER" id="PTHR42928">
    <property type="entry name" value="TRICARBOXYLATE-BINDING PROTEIN"/>
    <property type="match status" value="1"/>
</dbReference>
<feature type="chain" id="PRO_5030889406" evidence="2">
    <location>
        <begin position="35"/>
        <end position="336"/>
    </location>
</feature>
<dbReference type="PIRSF" id="PIRSF017082">
    <property type="entry name" value="YflP"/>
    <property type="match status" value="1"/>
</dbReference>
<keyword evidence="2" id="KW-0732">Signal</keyword>
<comment type="caution">
    <text evidence="3">The sequence shown here is derived from an EMBL/GenBank/DDBJ whole genome shotgun (WGS) entry which is preliminary data.</text>
</comment>
<name>A0A7Y9IVY5_9BURK</name>
<organism evidence="3 4">
    <name type="scientific">Pigmentiphaga litoralis</name>
    <dbReference type="NCBI Taxonomy" id="516702"/>
    <lineage>
        <taxon>Bacteria</taxon>
        <taxon>Pseudomonadati</taxon>
        <taxon>Pseudomonadota</taxon>
        <taxon>Betaproteobacteria</taxon>
        <taxon>Burkholderiales</taxon>
        <taxon>Alcaligenaceae</taxon>
        <taxon>Pigmentiphaga</taxon>
    </lineage>
</organism>
<keyword evidence="4" id="KW-1185">Reference proteome</keyword>
<dbReference type="Gene3D" id="3.40.190.10">
    <property type="entry name" value="Periplasmic binding protein-like II"/>
    <property type="match status" value="1"/>
</dbReference>
<dbReference type="RefSeq" id="WP_179587787.1">
    <property type="nucleotide sequence ID" value="NZ_JACBYR010000001.1"/>
</dbReference>
<evidence type="ECO:0000313" key="4">
    <source>
        <dbReference type="Proteomes" id="UP000542125"/>
    </source>
</evidence>
<keyword evidence="3" id="KW-0675">Receptor</keyword>
<dbReference type="Gene3D" id="3.40.190.150">
    <property type="entry name" value="Bordetella uptake gene, domain 1"/>
    <property type="match status" value="1"/>
</dbReference>
<comment type="similarity">
    <text evidence="1">Belongs to the UPF0065 (bug) family.</text>
</comment>
<reference evidence="3 4" key="1">
    <citation type="submission" date="2020-07" db="EMBL/GenBank/DDBJ databases">
        <title>Genomic Encyclopedia of Type Strains, Phase IV (KMG-V): Genome sequencing to study the core and pangenomes of soil and plant-associated prokaryotes.</title>
        <authorList>
            <person name="Whitman W."/>
        </authorList>
    </citation>
    <scope>NUCLEOTIDE SEQUENCE [LARGE SCALE GENOMIC DNA]</scope>
    <source>
        <strain evidence="3 4">SAS40</strain>
    </source>
</reference>
<dbReference type="InterPro" id="IPR042100">
    <property type="entry name" value="Bug_dom1"/>
</dbReference>